<reference evidence="3" key="1">
    <citation type="submission" date="2016-10" db="EMBL/GenBank/DDBJ databases">
        <authorList>
            <person name="de Groot N.N."/>
        </authorList>
    </citation>
    <scope>NUCLEOTIDE SEQUENCE [LARGE SCALE GENOMIC DNA]</scope>
    <source>
        <strain evidence="3">NRRL B-59562</strain>
    </source>
</reference>
<evidence type="ECO:0000313" key="5">
    <source>
        <dbReference type="Proteomes" id="UP000249198"/>
    </source>
</evidence>
<evidence type="ECO:0000259" key="1">
    <source>
        <dbReference type="Pfam" id="PF13619"/>
    </source>
</evidence>
<dbReference type="Proteomes" id="UP000243778">
    <property type="component" value="Unassembled WGS sequence"/>
</dbReference>
<evidence type="ECO:0000313" key="4">
    <source>
        <dbReference type="Proteomes" id="UP000243778"/>
    </source>
</evidence>
<feature type="domain" description="KTSC" evidence="1">
    <location>
        <begin position="7"/>
        <end position="61"/>
    </location>
</feature>
<reference evidence="4" key="2">
    <citation type="submission" date="2016-10" db="EMBL/GenBank/DDBJ databases">
        <authorList>
            <person name="Varghese N."/>
            <person name="Submissions S."/>
        </authorList>
    </citation>
    <scope>NUCLEOTIDE SEQUENCE [LARGE SCALE GENOMIC DNA]</scope>
    <source>
        <strain evidence="4">NRRL B-59562</strain>
    </source>
</reference>
<evidence type="ECO:0000313" key="3">
    <source>
        <dbReference type="EMBL" id="SDW30879.1"/>
    </source>
</evidence>
<keyword evidence="4" id="KW-1185">Reference proteome</keyword>
<sequence length="72" mass="8093">MRREAVDSSSLRSVGYREDSAELEVEFASGACYRYAGVPPEVHRALLAAPSKGTWFNREFKAFGFAYERLAD</sequence>
<dbReference type="OrthoDB" id="8612029at2"/>
<name>A0A2W5D7J8_9PSED</name>
<gene>
    <name evidence="2" type="ORF">DI599_08395</name>
    <name evidence="3" type="ORF">SAMN05216287_0654</name>
</gene>
<dbReference type="EMBL" id="FNNU01000001">
    <property type="protein sequence ID" value="SDW30879.1"/>
    <property type="molecule type" value="Genomic_DNA"/>
</dbReference>
<accession>A0A1H2SIJ1</accession>
<organism evidence="2 5">
    <name type="scientific">Pseudomonas kuykendallii</name>
    <dbReference type="NCBI Taxonomy" id="1007099"/>
    <lineage>
        <taxon>Bacteria</taxon>
        <taxon>Pseudomonadati</taxon>
        <taxon>Pseudomonadota</taxon>
        <taxon>Gammaproteobacteria</taxon>
        <taxon>Pseudomonadales</taxon>
        <taxon>Pseudomonadaceae</taxon>
        <taxon>Pseudomonas</taxon>
    </lineage>
</organism>
<protein>
    <submittedName>
        <fullName evidence="2">KTSC domain-containing protein</fullName>
    </submittedName>
</protein>
<dbReference type="Proteomes" id="UP000249198">
    <property type="component" value="Unassembled WGS sequence"/>
</dbReference>
<dbReference type="STRING" id="1007099.SAMN05216287_0654"/>
<accession>A0A2W5D7J8</accession>
<dbReference type="EMBL" id="QFOH01000009">
    <property type="protein sequence ID" value="PZP24450.1"/>
    <property type="molecule type" value="Genomic_DNA"/>
</dbReference>
<proteinExistence type="predicted"/>
<dbReference type="Pfam" id="PF13619">
    <property type="entry name" value="KTSC"/>
    <property type="match status" value="1"/>
</dbReference>
<reference evidence="2 5" key="3">
    <citation type="submission" date="2017-08" db="EMBL/GenBank/DDBJ databases">
        <title>Infants hospitalized years apart are colonized by the same room-sourced microbial strains.</title>
        <authorList>
            <person name="Brooks B."/>
            <person name="Olm M.R."/>
            <person name="Firek B.A."/>
            <person name="Baker R."/>
            <person name="Thomas B.C."/>
            <person name="Morowitz M.J."/>
            <person name="Banfield J.F."/>
        </authorList>
    </citation>
    <scope>NUCLEOTIDE SEQUENCE [LARGE SCALE GENOMIC DNA]</scope>
    <source>
        <strain evidence="2">S2_009_000_R2_77</strain>
    </source>
</reference>
<dbReference type="RefSeq" id="WP_090224566.1">
    <property type="nucleotide sequence ID" value="NZ_FNNU01000001.1"/>
</dbReference>
<dbReference type="AlphaFoldDB" id="A0A2W5D7J8"/>
<evidence type="ECO:0000313" key="2">
    <source>
        <dbReference type="EMBL" id="PZP24450.1"/>
    </source>
</evidence>
<dbReference type="InterPro" id="IPR025309">
    <property type="entry name" value="KTSC_dom"/>
</dbReference>